<dbReference type="Proteomes" id="UP000245207">
    <property type="component" value="Unassembled WGS sequence"/>
</dbReference>
<proteinExistence type="predicted"/>
<evidence type="ECO:0000313" key="2">
    <source>
        <dbReference type="Proteomes" id="UP000245207"/>
    </source>
</evidence>
<evidence type="ECO:0000313" key="1">
    <source>
        <dbReference type="EMBL" id="PWA48060.1"/>
    </source>
</evidence>
<comment type="caution">
    <text evidence="1">The sequence shown here is derived from an EMBL/GenBank/DDBJ whole genome shotgun (WGS) entry which is preliminary data.</text>
</comment>
<sequence length="124" mass="14405">MATPPTPYALARTPTFQHLRAAAKSDDVNDCLHLLFNQDYTENDGLIMVLGEKRDELVAKIEYLERLVEEGERFLPFHENGDMGLQCMKETLERDRKVLAGLIKVLDLAREGREEKKDHLFWFE</sequence>
<dbReference type="EMBL" id="PKPP01009521">
    <property type="protein sequence ID" value="PWA48060.1"/>
    <property type="molecule type" value="Genomic_DNA"/>
</dbReference>
<gene>
    <name evidence="1" type="ORF">CTI12_AA494920</name>
</gene>
<keyword evidence="2" id="KW-1185">Reference proteome</keyword>
<accession>A0A2U1LGB4</accession>
<organism evidence="1 2">
    <name type="scientific">Artemisia annua</name>
    <name type="common">Sweet wormwood</name>
    <dbReference type="NCBI Taxonomy" id="35608"/>
    <lineage>
        <taxon>Eukaryota</taxon>
        <taxon>Viridiplantae</taxon>
        <taxon>Streptophyta</taxon>
        <taxon>Embryophyta</taxon>
        <taxon>Tracheophyta</taxon>
        <taxon>Spermatophyta</taxon>
        <taxon>Magnoliopsida</taxon>
        <taxon>eudicotyledons</taxon>
        <taxon>Gunneridae</taxon>
        <taxon>Pentapetalae</taxon>
        <taxon>asterids</taxon>
        <taxon>campanulids</taxon>
        <taxon>Asterales</taxon>
        <taxon>Asteraceae</taxon>
        <taxon>Asteroideae</taxon>
        <taxon>Anthemideae</taxon>
        <taxon>Artemisiinae</taxon>
        <taxon>Artemisia</taxon>
    </lineage>
</organism>
<protein>
    <submittedName>
        <fullName evidence="1">Uncharacterized protein</fullName>
    </submittedName>
</protein>
<dbReference type="AlphaFoldDB" id="A0A2U1LGB4"/>
<name>A0A2U1LGB4_ARTAN</name>
<reference evidence="1 2" key="1">
    <citation type="journal article" date="2018" name="Mol. Plant">
        <title>The genome of Artemisia annua provides insight into the evolution of Asteraceae family and artemisinin biosynthesis.</title>
        <authorList>
            <person name="Shen Q."/>
            <person name="Zhang L."/>
            <person name="Liao Z."/>
            <person name="Wang S."/>
            <person name="Yan T."/>
            <person name="Shi P."/>
            <person name="Liu M."/>
            <person name="Fu X."/>
            <person name="Pan Q."/>
            <person name="Wang Y."/>
            <person name="Lv Z."/>
            <person name="Lu X."/>
            <person name="Zhang F."/>
            <person name="Jiang W."/>
            <person name="Ma Y."/>
            <person name="Chen M."/>
            <person name="Hao X."/>
            <person name="Li L."/>
            <person name="Tang Y."/>
            <person name="Lv G."/>
            <person name="Zhou Y."/>
            <person name="Sun X."/>
            <person name="Brodelius P.E."/>
            <person name="Rose J.K.C."/>
            <person name="Tang K."/>
        </authorList>
    </citation>
    <scope>NUCLEOTIDE SEQUENCE [LARGE SCALE GENOMIC DNA]</scope>
    <source>
        <strain evidence="2">cv. Huhao1</strain>
        <tissue evidence="1">Leaf</tissue>
    </source>
</reference>